<sequence length="99" mass="10822">MAATRRRRWRRGAVRAGVSAVRALPWQDPQTADPLKGARVSMPHRWFGVGMLADMVTPAISECLAAAGDERPDAMPLFLGASAPSRRGRPERLSETLLD</sequence>
<evidence type="ECO:0000313" key="2">
    <source>
        <dbReference type="EMBL" id="GJH30155.1"/>
    </source>
</evidence>
<comment type="caution">
    <text evidence="2">The sequence shown here is derived from an EMBL/GenBank/DDBJ whole genome shotgun (WGS) entry which is preliminary data.</text>
</comment>
<proteinExistence type="predicted"/>
<dbReference type="Proteomes" id="UP001055111">
    <property type="component" value="Unassembled WGS sequence"/>
</dbReference>
<evidence type="ECO:0000313" key="3">
    <source>
        <dbReference type="Proteomes" id="UP001055111"/>
    </source>
</evidence>
<organism evidence="2 3">
    <name type="scientific">Caballeronia novacaledonica</name>
    <dbReference type="NCBI Taxonomy" id="1544861"/>
    <lineage>
        <taxon>Bacteria</taxon>
        <taxon>Pseudomonadati</taxon>
        <taxon>Pseudomonadota</taxon>
        <taxon>Betaproteobacteria</taxon>
        <taxon>Burkholderiales</taxon>
        <taxon>Burkholderiaceae</taxon>
        <taxon>Caballeronia</taxon>
    </lineage>
</organism>
<feature type="compositionally biased region" description="Basic and acidic residues" evidence="1">
    <location>
        <begin position="88"/>
        <end position="99"/>
    </location>
</feature>
<dbReference type="RefSeq" id="WP_238217848.1">
    <property type="nucleotide sequence ID" value="NZ_BPUS01000032.1"/>
</dbReference>
<dbReference type="EMBL" id="BPUS01000032">
    <property type="protein sequence ID" value="GJH30155.1"/>
    <property type="molecule type" value="Genomic_DNA"/>
</dbReference>
<feature type="region of interest" description="Disordered" evidence="1">
    <location>
        <begin position="75"/>
        <end position="99"/>
    </location>
</feature>
<evidence type="ECO:0000256" key="1">
    <source>
        <dbReference type="SAM" id="MobiDB-lite"/>
    </source>
</evidence>
<name>A0AA37IPH3_9BURK</name>
<gene>
    <name evidence="2" type="ORF">CBA19CS42_36585</name>
</gene>
<protein>
    <submittedName>
        <fullName evidence="2">Uncharacterized protein</fullName>
    </submittedName>
</protein>
<accession>A0AA37IPH3</accession>
<reference evidence="2" key="1">
    <citation type="submission" date="2022-09" db="EMBL/GenBank/DDBJ databases">
        <title>Isolation and characterization of 3-chlorobenzoate degrading bacteria from soils in Shizuoka.</title>
        <authorList>
            <person name="Ifat A."/>
            <person name="Ogawa N."/>
            <person name="Kimbara K."/>
            <person name="Moriuchi R."/>
            <person name="Dohra H."/>
            <person name="Shintani M."/>
        </authorList>
    </citation>
    <scope>NUCLEOTIDE SEQUENCE</scope>
    <source>
        <strain evidence="2">19CS4-2</strain>
    </source>
</reference>
<dbReference type="AlphaFoldDB" id="A0AA37IPH3"/>